<dbReference type="CDD" id="cd06225">
    <property type="entry name" value="HAMP"/>
    <property type="match status" value="1"/>
</dbReference>
<feature type="domain" description="PAS" evidence="18">
    <location>
        <begin position="273"/>
        <end position="315"/>
    </location>
</feature>
<dbReference type="SMART" id="SM00091">
    <property type="entry name" value="PAS"/>
    <property type="match status" value="1"/>
</dbReference>
<feature type="domain" description="Histidine kinase" evidence="17">
    <location>
        <begin position="394"/>
        <end position="612"/>
    </location>
</feature>
<dbReference type="PROSITE" id="PS50885">
    <property type="entry name" value="HAMP"/>
    <property type="match status" value="1"/>
</dbReference>
<dbReference type="SMART" id="SM00304">
    <property type="entry name" value="HAMP"/>
    <property type="match status" value="1"/>
</dbReference>
<evidence type="ECO:0000256" key="2">
    <source>
        <dbReference type="ARBA" id="ARBA00001968"/>
    </source>
</evidence>
<dbReference type="Gene3D" id="3.30.565.10">
    <property type="entry name" value="Histidine kinase-like ATPase, C-terminal domain"/>
    <property type="match status" value="1"/>
</dbReference>
<comment type="subcellular location">
    <subcellularLocation>
        <location evidence="4">Cell membrane</location>
    </subcellularLocation>
    <subcellularLocation>
        <location evidence="3">Membrane</location>
        <topology evidence="3">Multi-pass membrane protein</topology>
    </subcellularLocation>
</comment>
<evidence type="ECO:0000256" key="8">
    <source>
        <dbReference type="ARBA" id="ARBA00022692"/>
    </source>
</evidence>
<dbReference type="FunFam" id="3.30.565.10:FF:000006">
    <property type="entry name" value="Sensor histidine kinase WalK"/>
    <property type="match status" value="1"/>
</dbReference>
<evidence type="ECO:0000256" key="5">
    <source>
        <dbReference type="ARBA" id="ARBA00012438"/>
    </source>
</evidence>
<dbReference type="Pfam" id="PF00672">
    <property type="entry name" value="HAMP"/>
    <property type="match status" value="1"/>
</dbReference>
<sequence>MGGLFRKGGWLLPLSFRARVFVALVGISATTSLVIGLVLYYFTENRLVQEEQRSLIQRSQLANASAGEFLEGTRNPESDIYPPPPTYAGELVQAIAGPTGLGVLYVAPDGTPLAARQGSESPDPERLYGELGLSEEMIERAERSSQGEGRIYPRDGWPRYITVWPLQGSDGVVRGTIAYYAPQEDLDRTLGFLRFGILGAIGTSILLAGLASFLLTRQITHPLSVTRDAAIRVASGDYSVVPVNRQDELGEVAAAFNYMAQEIERNVREIQEQKTRLESVLEASPEAVVAIDPGERVTMANPAAARMLNITPERLGRPFGESEVPEGVMECLRTALKSGAAVREVESGGRIYWAYAARMARPEEDGRDPGVILAVRDITEYRSLERAKTAFVSDLSHEIRTPLTTIQSAMGIVQSAGERLEPAERRALQLAEQELRRIRSMVEELLTLAQMDSQQYSLEIGPTNLEDVIREAVESIGAKAERFGITVETDFGAGEHTCPGDARKLYQVFLNLLDNAVKYSDPGAHVRVSVEEGENELSVRVSDTGLGIPEDDLPQLFERFYRVDKARSRASGGSGLGLSIVKEIVELHGGRVGVESELGAGSTFTVTLPRFPATRPADYAR</sequence>
<feature type="transmembrane region" description="Helical" evidence="16">
    <location>
        <begin position="192"/>
        <end position="215"/>
    </location>
</feature>
<protein>
    <recommendedName>
        <fullName evidence="15">Sensor-like histidine kinase SenX3</fullName>
        <ecNumber evidence="5">2.7.13.3</ecNumber>
    </recommendedName>
</protein>
<dbReference type="InterPro" id="IPR003661">
    <property type="entry name" value="HisK_dim/P_dom"/>
</dbReference>
<evidence type="ECO:0000256" key="3">
    <source>
        <dbReference type="ARBA" id="ARBA00004141"/>
    </source>
</evidence>
<feature type="domain" description="HAMP" evidence="20">
    <location>
        <begin position="217"/>
        <end position="268"/>
    </location>
</feature>
<dbReference type="Pfam" id="PF02518">
    <property type="entry name" value="HATPase_c"/>
    <property type="match status" value="1"/>
</dbReference>
<keyword evidence="10" id="KW-0418">Kinase</keyword>
<dbReference type="Gene3D" id="3.30.450.20">
    <property type="entry name" value="PAS domain"/>
    <property type="match status" value="1"/>
</dbReference>
<evidence type="ECO:0000313" key="22">
    <source>
        <dbReference type="Proteomes" id="UP000295244"/>
    </source>
</evidence>
<dbReference type="InterPro" id="IPR050351">
    <property type="entry name" value="BphY/WalK/GraS-like"/>
</dbReference>
<keyword evidence="9" id="KW-0547">Nucleotide-binding</keyword>
<dbReference type="Proteomes" id="UP000295244">
    <property type="component" value="Unassembled WGS sequence"/>
</dbReference>
<dbReference type="InterPro" id="IPR005467">
    <property type="entry name" value="His_kinase_dom"/>
</dbReference>
<feature type="transmembrane region" description="Helical" evidence="16">
    <location>
        <begin position="20"/>
        <end position="43"/>
    </location>
</feature>
<dbReference type="PANTHER" id="PTHR42878:SF7">
    <property type="entry name" value="SENSOR HISTIDINE KINASE GLRK"/>
    <property type="match status" value="1"/>
</dbReference>
<evidence type="ECO:0000256" key="16">
    <source>
        <dbReference type="SAM" id="Phobius"/>
    </source>
</evidence>
<dbReference type="PROSITE" id="PS50113">
    <property type="entry name" value="PAC"/>
    <property type="match status" value="1"/>
</dbReference>
<evidence type="ECO:0000256" key="15">
    <source>
        <dbReference type="ARBA" id="ARBA00039401"/>
    </source>
</evidence>
<dbReference type="GO" id="GO:0005506">
    <property type="term" value="F:iron ion binding"/>
    <property type="evidence" value="ECO:0007669"/>
    <property type="project" value="InterPro"/>
</dbReference>
<evidence type="ECO:0000256" key="6">
    <source>
        <dbReference type="ARBA" id="ARBA00022553"/>
    </source>
</evidence>
<keyword evidence="12 16" id="KW-1133">Transmembrane helix</keyword>
<dbReference type="GO" id="GO:0005509">
    <property type="term" value="F:calcium ion binding"/>
    <property type="evidence" value="ECO:0007669"/>
    <property type="project" value="UniProtKB-ARBA"/>
</dbReference>
<comment type="caution">
    <text evidence="21">The sequence shown here is derived from an EMBL/GenBank/DDBJ whole genome shotgun (WGS) entry which is preliminary data.</text>
</comment>
<dbReference type="GO" id="GO:0000156">
    <property type="term" value="F:phosphorelay response regulator activity"/>
    <property type="evidence" value="ECO:0007669"/>
    <property type="project" value="TreeGrafter"/>
</dbReference>
<accession>A0A4R1BDI4</accession>
<dbReference type="SMART" id="SM00388">
    <property type="entry name" value="HisKA"/>
    <property type="match status" value="1"/>
</dbReference>
<keyword evidence="14 16" id="KW-0472">Membrane</keyword>
<dbReference type="GO" id="GO:0016705">
    <property type="term" value="F:oxidoreductase activity, acting on paired donors, with incorporation or reduction of molecular oxygen"/>
    <property type="evidence" value="ECO:0007669"/>
    <property type="project" value="InterPro"/>
</dbReference>
<dbReference type="CDD" id="cd00130">
    <property type="entry name" value="PAS"/>
    <property type="match status" value="1"/>
</dbReference>
<name>A0A4R1BDI4_9ACTN</name>
<dbReference type="InterPro" id="IPR004358">
    <property type="entry name" value="Sig_transdc_His_kin-like_C"/>
</dbReference>
<dbReference type="GO" id="GO:0000155">
    <property type="term" value="F:phosphorelay sensor kinase activity"/>
    <property type="evidence" value="ECO:0007669"/>
    <property type="project" value="InterPro"/>
</dbReference>
<evidence type="ECO:0000256" key="11">
    <source>
        <dbReference type="ARBA" id="ARBA00022840"/>
    </source>
</evidence>
<reference evidence="21 22" key="1">
    <citation type="submission" date="2019-03" db="EMBL/GenBank/DDBJ databases">
        <title>Whole genome sequence of a novel Rubrobacter taiwanensis strain, isolated from Yellowstone National Park.</title>
        <authorList>
            <person name="Freed S."/>
            <person name="Ramaley R.F."/>
            <person name="Kyndt J.A."/>
        </authorList>
    </citation>
    <scope>NUCLEOTIDE SEQUENCE [LARGE SCALE GENOMIC DNA]</scope>
    <source>
        <strain evidence="21 22">Yellowstone</strain>
    </source>
</reference>
<dbReference type="SMART" id="SM00387">
    <property type="entry name" value="HATPase_c"/>
    <property type="match status" value="1"/>
</dbReference>
<dbReference type="SUPFAM" id="SSF55874">
    <property type="entry name" value="ATPase domain of HSP90 chaperone/DNA topoisomerase II/histidine kinase"/>
    <property type="match status" value="1"/>
</dbReference>
<dbReference type="FunFam" id="1.10.287.130:FF:000001">
    <property type="entry name" value="Two-component sensor histidine kinase"/>
    <property type="match status" value="1"/>
</dbReference>
<dbReference type="CDD" id="cd00075">
    <property type="entry name" value="HATPase"/>
    <property type="match status" value="1"/>
</dbReference>
<dbReference type="InterPro" id="IPR003660">
    <property type="entry name" value="HAMP_dom"/>
</dbReference>
<comment type="cofactor">
    <cofactor evidence="2">
        <name>a divalent metal cation</name>
        <dbReference type="ChEBI" id="CHEBI:60240"/>
    </cofactor>
</comment>
<dbReference type="SUPFAM" id="SSF55785">
    <property type="entry name" value="PYP-like sensor domain (PAS domain)"/>
    <property type="match status" value="1"/>
</dbReference>
<organism evidence="21 22">
    <name type="scientific">Rubrobacter taiwanensis</name>
    <dbReference type="NCBI Taxonomy" id="185139"/>
    <lineage>
        <taxon>Bacteria</taxon>
        <taxon>Bacillati</taxon>
        <taxon>Actinomycetota</taxon>
        <taxon>Rubrobacteria</taxon>
        <taxon>Rubrobacterales</taxon>
        <taxon>Rubrobacteraceae</taxon>
        <taxon>Rubrobacter</taxon>
    </lineage>
</organism>
<feature type="domain" description="PAC" evidence="19">
    <location>
        <begin position="338"/>
        <end position="390"/>
    </location>
</feature>
<dbReference type="CDD" id="cd00082">
    <property type="entry name" value="HisKA"/>
    <property type="match status" value="1"/>
</dbReference>
<dbReference type="PROSITE" id="PS50109">
    <property type="entry name" value="HIS_KIN"/>
    <property type="match status" value="1"/>
</dbReference>
<dbReference type="EC" id="2.7.13.3" evidence="5"/>
<dbReference type="EMBL" id="SKBU01000028">
    <property type="protein sequence ID" value="TCJ15141.1"/>
    <property type="molecule type" value="Genomic_DNA"/>
</dbReference>
<dbReference type="InterPro" id="IPR036890">
    <property type="entry name" value="HATPase_C_sf"/>
</dbReference>
<comment type="catalytic activity">
    <reaction evidence="1">
        <text>ATP + protein L-histidine = ADP + protein N-phospho-L-histidine.</text>
        <dbReference type="EC" id="2.7.13.3"/>
    </reaction>
</comment>
<dbReference type="AlphaFoldDB" id="A0A4R1BDI4"/>
<dbReference type="InterPro" id="IPR017972">
    <property type="entry name" value="Cyt_P450_CS"/>
</dbReference>
<evidence type="ECO:0000256" key="4">
    <source>
        <dbReference type="ARBA" id="ARBA00004236"/>
    </source>
</evidence>
<gene>
    <name evidence="21" type="ORF">E0L93_13380</name>
</gene>
<evidence type="ECO:0000259" key="19">
    <source>
        <dbReference type="PROSITE" id="PS50113"/>
    </source>
</evidence>
<keyword evidence="7" id="KW-0808">Transferase</keyword>
<dbReference type="InterPro" id="IPR036097">
    <property type="entry name" value="HisK_dim/P_sf"/>
</dbReference>
<dbReference type="Pfam" id="PF00512">
    <property type="entry name" value="HisKA"/>
    <property type="match status" value="1"/>
</dbReference>
<dbReference type="InterPro" id="IPR000700">
    <property type="entry name" value="PAS-assoc_C"/>
</dbReference>
<keyword evidence="13" id="KW-0902">Two-component regulatory system</keyword>
<keyword evidence="6" id="KW-0597">Phosphoprotein</keyword>
<evidence type="ECO:0000256" key="1">
    <source>
        <dbReference type="ARBA" id="ARBA00000085"/>
    </source>
</evidence>
<dbReference type="GO" id="GO:0005886">
    <property type="term" value="C:plasma membrane"/>
    <property type="evidence" value="ECO:0007669"/>
    <property type="project" value="UniProtKB-SubCell"/>
</dbReference>
<dbReference type="Gene3D" id="6.10.340.10">
    <property type="match status" value="1"/>
</dbReference>
<dbReference type="Gene3D" id="1.10.287.130">
    <property type="match status" value="1"/>
</dbReference>
<evidence type="ECO:0000259" key="20">
    <source>
        <dbReference type="PROSITE" id="PS50885"/>
    </source>
</evidence>
<evidence type="ECO:0000256" key="14">
    <source>
        <dbReference type="ARBA" id="ARBA00023136"/>
    </source>
</evidence>
<dbReference type="SUPFAM" id="SSF158472">
    <property type="entry name" value="HAMP domain-like"/>
    <property type="match status" value="1"/>
</dbReference>
<dbReference type="NCBIfam" id="TIGR00229">
    <property type="entry name" value="sensory_box"/>
    <property type="match status" value="1"/>
</dbReference>
<proteinExistence type="predicted"/>
<evidence type="ECO:0000256" key="12">
    <source>
        <dbReference type="ARBA" id="ARBA00022989"/>
    </source>
</evidence>
<dbReference type="GO" id="GO:0007234">
    <property type="term" value="P:osmosensory signaling via phosphorelay pathway"/>
    <property type="evidence" value="ECO:0007669"/>
    <property type="project" value="TreeGrafter"/>
</dbReference>
<keyword evidence="11" id="KW-0067">ATP-binding</keyword>
<keyword evidence="22" id="KW-1185">Reference proteome</keyword>
<dbReference type="GO" id="GO:0005524">
    <property type="term" value="F:ATP binding"/>
    <property type="evidence" value="ECO:0007669"/>
    <property type="project" value="UniProtKB-KW"/>
</dbReference>
<evidence type="ECO:0000313" key="21">
    <source>
        <dbReference type="EMBL" id="TCJ15141.1"/>
    </source>
</evidence>
<dbReference type="PROSITE" id="PS00086">
    <property type="entry name" value="CYTOCHROME_P450"/>
    <property type="match status" value="1"/>
</dbReference>
<dbReference type="Pfam" id="PF08448">
    <property type="entry name" value="PAS_4"/>
    <property type="match status" value="1"/>
</dbReference>
<evidence type="ECO:0000256" key="9">
    <source>
        <dbReference type="ARBA" id="ARBA00022741"/>
    </source>
</evidence>
<dbReference type="PANTHER" id="PTHR42878">
    <property type="entry name" value="TWO-COMPONENT HISTIDINE KINASE"/>
    <property type="match status" value="1"/>
</dbReference>
<dbReference type="InterPro" id="IPR000014">
    <property type="entry name" value="PAS"/>
</dbReference>
<dbReference type="SUPFAM" id="SSF47384">
    <property type="entry name" value="Homodimeric domain of signal transducing histidine kinase"/>
    <property type="match status" value="1"/>
</dbReference>
<dbReference type="InterPro" id="IPR035965">
    <property type="entry name" value="PAS-like_dom_sf"/>
</dbReference>
<evidence type="ECO:0000256" key="10">
    <source>
        <dbReference type="ARBA" id="ARBA00022777"/>
    </source>
</evidence>
<dbReference type="InterPro" id="IPR013656">
    <property type="entry name" value="PAS_4"/>
</dbReference>
<dbReference type="GO" id="GO:0030295">
    <property type="term" value="F:protein kinase activator activity"/>
    <property type="evidence" value="ECO:0007669"/>
    <property type="project" value="TreeGrafter"/>
</dbReference>
<evidence type="ECO:0000259" key="17">
    <source>
        <dbReference type="PROSITE" id="PS50109"/>
    </source>
</evidence>
<evidence type="ECO:0000256" key="13">
    <source>
        <dbReference type="ARBA" id="ARBA00023012"/>
    </source>
</evidence>
<dbReference type="RefSeq" id="WP_132692584.1">
    <property type="nucleotide sequence ID" value="NZ_SKBU01000028.1"/>
</dbReference>
<keyword evidence="8 16" id="KW-0812">Transmembrane</keyword>
<evidence type="ECO:0000259" key="18">
    <source>
        <dbReference type="PROSITE" id="PS50112"/>
    </source>
</evidence>
<dbReference type="PRINTS" id="PR00344">
    <property type="entry name" value="BCTRLSENSOR"/>
</dbReference>
<dbReference type="OrthoDB" id="9786919at2"/>
<evidence type="ECO:0000256" key="7">
    <source>
        <dbReference type="ARBA" id="ARBA00022679"/>
    </source>
</evidence>
<dbReference type="InterPro" id="IPR003594">
    <property type="entry name" value="HATPase_dom"/>
</dbReference>
<dbReference type="PROSITE" id="PS50112">
    <property type="entry name" value="PAS"/>
    <property type="match status" value="1"/>
</dbReference>